<dbReference type="InterPro" id="IPR006094">
    <property type="entry name" value="Oxid_FAD_bind_N"/>
</dbReference>
<evidence type="ECO:0000313" key="9">
    <source>
        <dbReference type="Proteomes" id="UP000008316"/>
    </source>
</evidence>
<gene>
    <name evidence="8" type="ordered locus">bgla_1p0570</name>
</gene>
<dbReference type="InterPro" id="IPR050416">
    <property type="entry name" value="FAD-linked_Oxidoreductase"/>
</dbReference>
<keyword evidence="3" id="KW-0285">Flavoprotein</keyword>
<geneLocation type="plasmid" evidence="8 9">
    <name>bgla_1p</name>
</geneLocation>
<protein>
    <submittedName>
        <fullName evidence="8">FAD linked oxidase domain protein</fullName>
    </submittedName>
</protein>
<dbReference type="GO" id="GO:0071949">
    <property type="term" value="F:FAD binding"/>
    <property type="evidence" value="ECO:0007669"/>
    <property type="project" value="InterPro"/>
</dbReference>
<comment type="similarity">
    <text evidence="2">Belongs to the oxygen-dependent FAD-linked oxidoreductase family.</text>
</comment>
<evidence type="ECO:0000313" key="8">
    <source>
        <dbReference type="EMBL" id="AEA65462.1"/>
    </source>
</evidence>
<evidence type="ECO:0000256" key="2">
    <source>
        <dbReference type="ARBA" id="ARBA00005466"/>
    </source>
</evidence>
<feature type="domain" description="FAD-binding PCMH-type" evidence="7">
    <location>
        <begin position="118"/>
        <end position="303"/>
    </location>
</feature>
<dbReference type="InterPro" id="IPR036318">
    <property type="entry name" value="FAD-bd_PCMH-like_sf"/>
</dbReference>
<keyword evidence="6" id="KW-0732">Signal</keyword>
<dbReference type="AlphaFoldDB" id="F2LRG8"/>
<dbReference type="RefSeq" id="WP_013699844.1">
    <property type="nucleotide sequence ID" value="NC_015382.1"/>
</dbReference>
<dbReference type="InterPro" id="IPR012951">
    <property type="entry name" value="BBE"/>
</dbReference>
<dbReference type="Proteomes" id="UP000008316">
    <property type="component" value="Plasmid bgla_1p"/>
</dbReference>
<dbReference type="SUPFAM" id="SSF56176">
    <property type="entry name" value="FAD-binding/transporter-associated domain-like"/>
    <property type="match status" value="1"/>
</dbReference>
<keyword evidence="9" id="KW-1185">Reference proteome</keyword>
<dbReference type="Pfam" id="PF08031">
    <property type="entry name" value="BBE"/>
    <property type="match status" value="1"/>
</dbReference>
<comment type="cofactor">
    <cofactor evidence="1">
        <name>FAD</name>
        <dbReference type="ChEBI" id="CHEBI:57692"/>
    </cofactor>
</comment>
<evidence type="ECO:0000256" key="3">
    <source>
        <dbReference type="ARBA" id="ARBA00022630"/>
    </source>
</evidence>
<accession>F2LRG8</accession>
<dbReference type="Gene3D" id="3.30.465.10">
    <property type="match status" value="2"/>
</dbReference>
<dbReference type="HOGENOM" id="CLU_018354_4_4_4"/>
<dbReference type="EMBL" id="CP002601">
    <property type="protein sequence ID" value="AEA65462.1"/>
    <property type="molecule type" value="Genomic_DNA"/>
</dbReference>
<proteinExistence type="inferred from homology"/>
<dbReference type="InterPro" id="IPR006311">
    <property type="entry name" value="TAT_signal"/>
</dbReference>
<evidence type="ECO:0000256" key="6">
    <source>
        <dbReference type="SAM" id="SignalP"/>
    </source>
</evidence>
<keyword evidence="8" id="KW-0614">Plasmid</keyword>
<dbReference type="PANTHER" id="PTHR42973:SF39">
    <property type="entry name" value="FAD-BINDING PCMH-TYPE DOMAIN-CONTAINING PROTEIN"/>
    <property type="match status" value="1"/>
</dbReference>
<dbReference type="GO" id="GO:0016491">
    <property type="term" value="F:oxidoreductase activity"/>
    <property type="evidence" value="ECO:0007669"/>
    <property type="project" value="UniProtKB-KW"/>
</dbReference>
<dbReference type="InterPro" id="IPR016166">
    <property type="entry name" value="FAD-bd_PCMH"/>
</dbReference>
<evidence type="ECO:0000256" key="5">
    <source>
        <dbReference type="ARBA" id="ARBA00023002"/>
    </source>
</evidence>
<name>F2LRG8_BURGS</name>
<dbReference type="PROSITE" id="PS51318">
    <property type="entry name" value="TAT"/>
    <property type="match status" value="1"/>
</dbReference>
<evidence type="ECO:0000259" key="7">
    <source>
        <dbReference type="PROSITE" id="PS51387"/>
    </source>
</evidence>
<feature type="signal peptide" evidence="6">
    <location>
        <begin position="1"/>
        <end position="34"/>
    </location>
</feature>
<reference evidence="8 9" key="1">
    <citation type="journal article" date="2011" name="J. Bacteriol.">
        <title>Complete genome sequence of Burkholderia gladioli BSR3.</title>
        <authorList>
            <person name="Seo Y.S."/>
            <person name="Lim J."/>
            <person name="Choi B.S."/>
            <person name="Kim H."/>
            <person name="Goo E."/>
            <person name="Lee B."/>
            <person name="Lim J.S."/>
            <person name="Choi I.Y."/>
            <person name="Moon J.S."/>
            <person name="Kim J."/>
            <person name="Hwang I."/>
        </authorList>
    </citation>
    <scope>NUCLEOTIDE SEQUENCE [LARGE SCALE GENOMIC DNA]</scope>
    <source>
        <strain evidence="9">BSR3</strain>
    </source>
</reference>
<dbReference type="PANTHER" id="PTHR42973">
    <property type="entry name" value="BINDING OXIDOREDUCTASE, PUTATIVE (AFU_ORTHOLOGUE AFUA_1G17690)-RELATED"/>
    <property type="match status" value="1"/>
</dbReference>
<feature type="chain" id="PRO_5003286063" evidence="6">
    <location>
        <begin position="35"/>
        <end position="614"/>
    </location>
</feature>
<evidence type="ECO:0000256" key="4">
    <source>
        <dbReference type="ARBA" id="ARBA00022827"/>
    </source>
</evidence>
<dbReference type="InterPro" id="IPR016169">
    <property type="entry name" value="FAD-bd_PCMH_sub2"/>
</dbReference>
<keyword evidence="5" id="KW-0560">Oxidoreductase</keyword>
<organism evidence="8 9">
    <name type="scientific">Burkholderia gladioli (strain BSR3)</name>
    <dbReference type="NCBI Taxonomy" id="999541"/>
    <lineage>
        <taxon>Bacteria</taxon>
        <taxon>Pseudomonadati</taxon>
        <taxon>Pseudomonadota</taxon>
        <taxon>Betaproteobacteria</taxon>
        <taxon>Burkholderiales</taxon>
        <taxon>Burkholderiaceae</taxon>
        <taxon>Burkholderia</taxon>
    </lineage>
</organism>
<keyword evidence="4" id="KW-0274">FAD</keyword>
<sequence length="614" mass="66033">MTSPNPIPSFKRRRFLQSLAAIACFSGLRAGALASVPAGGGRFACVRPGDPGWPSEAAWRELDQQVGYGLVSVRSPLEACISAPGHGACGALFKALKNPYFIGDDVSLTQSLGWVDAWTSAPSVYAVVARNTSDVVAAVNFARRNALRLVVKGGGHSYQGTSNAPNSLLVWTRRMNEIVLRDAFVADGCQAHAAPVRAVTIGAGALWAHVYDTVTTQGGGYVQGGGCMTVGVAGLIQSGGFGSFSKAYGLAAASLLEAEVVTADGQVRLANACTNPDLFWALKGGGGGSFGIVTRLTLRVHELPETFGAVNITIKARSAAAFRRLVGAMMDFGRQNLINPHWGEQITLRRDNVLDVAMVFQGFGRSRAQAIWRPFMDFVARAPEDFTVRFWPPKIVAASARSYWAPTMLKKLFGFVSSDDRPGAPKANIFWPADRWDAGHVLHGYESAWLPAGLLHDDRRHALADALFAASRQWDITLHFNKGLAGASAEVIAAAGDTATNPAVLDAFALLICQAAEPPAYPGIRGHECHVAAARRDRQAVARAMAEVRKLVPNAGSYVAESNFFDANWQRSFWGANYHRLLAIKEKYDRDGLFFVHHGVGSEYWSADGFTRLS</sequence>
<dbReference type="PROSITE" id="PS51387">
    <property type="entry name" value="FAD_PCMH"/>
    <property type="match status" value="1"/>
</dbReference>
<dbReference type="Pfam" id="PF01565">
    <property type="entry name" value="FAD_binding_4"/>
    <property type="match status" value="1"/>
</dbReference>
<evidence type="ECO:0000256" key="1">
    <source>
        <dbReference type="ARBA" id="ARBA00001974"/>
    </source>
</evidence>
<dbReference type="KEGG" id="bgd:bgla_1p0570"/>